<sequence>MAFLTLVQHRTVHAIVTMVSLAGTLHLLQFSNTVSHSTIPSSSNVTSDAISYESENSPSIAASSTVSVPDNNLDSSIPVSGTVGDNLDASVSVTHNATTRIPVISSVLHTMHKSCPDSIHSMHIRSQP</sequence>
<organism evidence="1 2">
    <name type="scientific">Parasponia andersonii</name>
    <name type="common">Sponia andersonii</name>
    <dbReference type="NCBI Taxonomy" id="3476"/>
    <lineage>
        <taxon>Eukaryota</taxon>
        <taxon>Viridiplantae</taxon>
        <taxon>Streptophyta</taxon>
        <taxon>Embryophyta</taxon>
        <taxon>Tracheophyta</taxon>
        <taxon>Spermatophyta</taxon>
        <taxon>Magnoliopsida</taxon>
        <taxon>eudicotyledons</taxon>
        <taxon>Gunneridae</taxon>
        <taxon>Pentapetalae</taxon>
        <taxon>rosids</taxon>
        <taxon>fabids</taxon>
        <taxon>Rosales</taxon>
        <taxon>Cannabaceae</taxon>
        <taxon>Parasponia</taxon>
    </lineage>
</organism>
<evidence type="ECO:0000313" key="1">
    <source>
        <dbReference type="EMBL" id="PON61575.1"/>
    </source>
</evidence>
<gene>
    <name evidence="1" type="ORF">PanWU01x14_144910</name>
</gene>
<proteinExistence type="predicted"/>
<reference evidence="2" key="1">
    <citation type="submission" date="2016-06" db="EMBL/GenBank/DDBJ databases">
        <title>Parallel loss of symbiosis genes in relatives of nitrogen-fixing non-legume Parasponia.</title>
        <authorList>
            <person name="Van Velzen R."/>
            <person name="Holmer R."/>
            <person name="Bu F."/>
            <person name="Rutten L."/>
            <person name="Van Zeijl A."/>
            <person name="Liu W."/>
            <person name="Santuari L."/>
            <person name="Cao Q."/>
            <person name="Sharma T."/>
            <person name="Shen D."/>
            <person name="Roswanjaya Y."/>
            <person name="Wardhani T."/>
            <person name="Kalhor M.S."/>
            <person name="Jansen J."/>
            <person name="Van den Hoogen J."/>
            <person name="Gungor B."/>
            <person name="Hartog M."/>
            <person name="Hontelez J."/>
            <person name="Verver J."/>
            <person name="Yang W.-C."/>
            <person name="Schijlen E."/>
            <person name="Repin R."/>
            <person name="Schilthuizen M."/>
            <person name="Schranz E."/>
            <person name="Heidstra R."/>
            <person name="Miyata K."/>
            <person name="Fedorova E."/>
            <person name="Kohlen W."/>
            <person name="Bisseling T."/>
            <person name="Smit S."/>
            <person name="Geurts R."/>
        </authorList>
    </citation>
    <scope>NUCLEOTIDE SEQUENCE [LARGE SCALE GENOMIC DNA]</scope>
    <source>
        <strain evidence="2">cv. WU1-14</strain>
    </source>
</reference>
<name>A0A2P5CKS7_PARAD</name>
<dbReference type="AlphaFoldDB" id="A0A2P5CKS7"/>
<feature type="non-terminal residue" evidence="1">
    <location>
        <position position="128"/>
    </location>
</feature>
<dbReference type="OrthoDB" id="10356189at2759"/>
<accession>A0A2P5CKS7</accession>
<protein>
    <submittedName>
        <fullName evidence="1">Uncharacterized protein</fullName>
    </submittedName>
</protein>
<evidence type="ECO:0000313" key="2">
    <source>
        <dbReference type="Proteomes" id="UP000237105"/>
    </source>
</evidence>
<keyword evidence="2" id="KW-1185">Reference proteome</keyword>
<dbReference type="Proteomes" id="UP000237105">
    <property type="component" value="Unassembled WGS sequence"/>
</dbReference>
<comment type="caution">
    <text evidence="1">The sequence shown here is derived from an EMBL/GenBank/DDBJ whole genome shotgun (WGS) entry which is preliminary data.</text>
</comment>
<dbReference type="EMBL" id="JXTB01000120">
    <property type="protein sequence ID" value="PON61575.1"/>
    <property type="molecule type" value="Genomic_DNA"/>
</dbReference>